<protein>
    <submittedName>
        <fullName evidence="1">Uncharacterized protein</fullName>
    </submittedName>
</protein>
<dbReference type="EMBL" id="QPII01000005">
    <property type="protein sequence ID" value="RCV89789.1"/>
    <property type="molecule type" value="Genomic_DNA"/>
</dbReference>
<name>A0A368TY54_9GAMM</name>
<evidence type="ECO:0000313" key="2">
    <source>
        <dbReference type="Proteomes" id="UP000252405"/>
    </source>
</evidence>
<sequence>MGTILPIRGVVIGLDCRVRRIAALSIARLRHLAGGSRVMLQLRSDIRFYQASKEVSTALVEPVTK</sequence>
<dbReference type="Proteomes" id="UP000252405">
    <property type="component" value="Unassembled WGS sequence"/>
</dbReference>
<gene>
    <name evidence="1" type="ORF">DU505_09350</name>
</gene>
<organism evidence="1 2">
    <name type="scientific">Billgrantia montanilacus</name>
    <dbReference type="NCBI Taxonomy" id="2282305"/>
    <lineage>
        <taxon>Bacteria</taxon>
        <taxon>Pseudomonadati</taxon>
        <taxon>Pseudomonadota</taxon>
        <taxon>Gammaproteobacteria</taxon>
        <taxon>Oceanospirillales</taxon>
        <taxon>Halomonadaceae</taxon>
        <taxon>Billgrantia</taxon>
    </lineage>
</organism>
<reference evidence="1 2" key="1">
    <citation type="submission" date="2018-07" db="EMBL/GenBank/DDBJ databases">
        <title>Halomonas montanilacus sp. nov., isolated from Lake Pengyan on Tibetan Plateau.</title>
        <authorList>
            <person name="Lu H."/>
            <person name="Xing P."/>
            <person name="Wu Q."/>
        </authorList>
    </citation>
    <scope>NUCLEOTIDE SEQUENCE [LARGE SCALE GENOMIC DNA]</scope>
    <source>
        <strain evidence="1 2">PYC7W</strain>
    </source>
</reference>
<accession>A0A368TY54</accession>
<proteinExistence type="predicted"/>
<comment type="caution">
    <text evidence="1">The sequence shown here is derived from an EMBL/GenBank/DDBJ whole genome shotgun (WGS) entry which is preliminary data.</text>
</comment>
<dbReference type="AlphaFoldDB" id="A0A368TY54"/>
<evidence type="ECO:0000313" key="1">
    <source>
        <dbReference type="EMBL" id="RCV89789.1"/>
    </source>
</evidence>
<keyword evidence="2" id="KW-1185">Reference proteome</keyword>